<evidence type="ECO:0000256" key="4">
    <source>
        <dbReference type="ARBA" id="ARBA00022842"/>
    </source>
</evidence>
<gene>
    <name evidence="7" type="ORF">KDK95_09270</name>
</gene>
<dbReference type="SUPFAM" id="SSF55811">
    <property type="entry name" value="Nudix"/>
    <property type="match status" value="1"/>
</dbReference>
<evidence type="ECO:0000313" key="8">
    <source>
        <dbReference type="Proteomes" id="UP000676325"/>
    </source>
</evidence>
<dbReference type="InterPro" id="IPR000086">
    <property type="entry name" value="NUDIX_hydrolase_dom"/>
</dbReference>
<dbReference type="RefSeq" id="WP_212517640.1">
    <property type="nucleotide sequence ID" value="NZ_JAGSOH010000018.1"/>
</dbReference>
<proteinExistence type="inferred from homology"/>
<sequence>MTERTPRLAARLLIIDPDGAVYLQLHDDAEIGLHWAPPGGGIEAGESEIEAAVRETAEETGWTDVKVGAALCTWKHDYVRDGVPTRQTDAIYLAEGPRREPQGDLTESHRIDGILATRWWTPGALAESKALFWPPGLPELVARVRRDGAPAEPIELGYTPNV</sequence>
<comment type="caution">
    <text evidence="7">The sequence shown here is derived from an EMBL/GenBank/DDBJ whole genome shotgun (WGS) entry which is preliminary data.</text>
</comment>
<dbReference type="InterPro" id="IPR015797">
    <property type="entry name" value="NUDIX_hydrolase-like_dom_sf"/>
</dbReference>
<dbReference type="Proteomes" id="UP000676325">
    <property type="component" value="Unassembled WGS sequence"/>
</dbReference>
<accession>A0A941E7H2</accession>
<protein>
    <submittedName>
        <fullName evidence="7">NUDIX domain-containing protein</fullName>
    </submittedName>
</protein>
<dbReference type="CDD" id="cd04685">
    <property type="entry name" value="NUDIX_Hydrolase"/>
    <property type="match status" value="1"/>
</dbReference>
<dbReference type="PROSITE" id="PS00893">
    <property type="entry name" value="NUDIX_BOX"/>
    <property type="match status" value="1"/>
</dbReference>
<keyword evidence="3 5" id="KW-0378">Hydrolase</keyword>
<dbReference type="InterPro" id="IPR020084">
    <property type="entry name" value="NUDIX_hydrolase_CS"/>
</dbReference>
<evidence type="ECO:0000256" key="2">
    <source>
        <dbReference type="ARBA" id="ARBA00005582"/>
    </source>
</evidence>
<comment type="similarity">
    <text evidence="2 5">Belongs to the Nudix hydrolase family.</text>
</comment>
<dbReference type="PRINTS" id="PR00502">
    <property type="entry name" value="NUDIXFAMILY"/>
</dbReference>
<organism evidence="7 8">
    <name type="scientific">Actinospica acidithermotolerans</name>
    <dbReference type="NCBI Taxonomy" id="2828514"/>
    <lineage>
        <taxon>Bacteria</taxon>
        <taxon>Bacillati</taxon>
        <taxon>Actinomycetota</taxon>
        <taxon>Actinomycetes</taxon>
        <taxon>Catenulisporales</taxon>
        <taxon>Actinospicaceae</taxon>
        <taxon>Actinospica</taxon>
    </lineage>
</organism>
<evidence type="ECO:0000259" key="6">
    <source>
        <dbReference type="PROSITE" id="PS51462"/>
    </source>
</evidence>
<evidence type="ECO:0000256" key="1">
    <source>
        <dbReference type="ARBA" id="ARBA00001946"/>
    </source>
</evidence>
<dbReference type="PANTHER" id="PTHR43046:SF12">
    <property type="entry name" value="GDP-MANNOSE MANNOSYL HYDROLASE"/>
    <property type="match status" value="1"/>
</dbReference>
<feature type="domain" description="Nudix hydrolase" evidence="6">
    <location>
        <begin position="5"/>
        <end position="142"/>
    </location>
</feature>
<dbReference type="GO" id="GO:0016787">
    <property type="term" value="F:hydrolase activity"/>
    <property type="evidence" value="ECO:0007669"/>
    <property type="project" value="UniProtKB-KW"/>
</dbReference>
<evidence type="ECO:0000256" key="5">
    <source>
        <dbReference type="RuleBase" id="RU003476"/>
    </source>
</evidence>
<dbReference type="Gene3D" id="3.90.79.10">
    <property type="entry name" value="Nucleoside Triphosphate Pyrophosphohydrolase"/>
    <property type="match status" value="1"/>
</dbReference>
<evidence type="ECO:0000313" key="7">
    <source>
        <dbReference type="EMBL" id="MBR7826491.1"/>
    </source>
</evidence>
<dbReference type="Pfam" id="PF00293">
    <property type="entry name" value="NUDIX"/>
    <property type="match status" value="1"/>
</dbReference>
<dbReference type="InterPro" id="IPR020476">
    <property type="entry name" value="Nudix_hydrolase"/>
</dbReference>
<comment type="cofactor">
    <cofactor evidence="1">
        <name>Mg(2+)</name>
        <dbReference type="ChEBI" id="CHEBI:18420"/>
    </cofactor>
</comment>
<keyword evidence="8" id="KW-1185">Reference proteome</keyword>
<reference evidence="7" key="1">
    <citation type="submission" date="2021-04" db="EMBL/GenBank/DDBJ databases">
        <title>Genome based classification of Actinospica acidithermotolerans sp. nov., an actinobacterium isolated from an Indonesian hot spring.</title>
        <authorList>
            <person name="Kusuma A.B."/>
            <person name="Putra K.E."/>
            <person name="Nafisah S."/>
            <person name="Loh J."/>
            <person name="Nouioui I."/>
            <person name="Goodfellow M."/>
        </authorList>
    </citation>
    <scope>NUCLEOTIDE SEQUENCE</scope>
    <source>
        <strain evidence="7">MGRD01-02</strain>
    </source>
</reference>
<dbReference type="PANTHER" id="PTHR43046">
    <property type="entry name" value="GDP-MANNOSE MANNOSYL HYDROLASE"/>
    <property type="match status" value="1"/>
</dbReference>
<evidence type="ECO:0000256" key="3">
    <source>
        <dbReference type="ARBA" id="ARBA00022801"/>
    </source>
</evidence>
<keyword evidence="4" id="KW-0460">Magnesium</keyword>
<dbReference type="EMBL" id="JAGSOH010000018">
    <property type="protein sequence ID" value="MBR7826491.1"/>
    <property type="molecule type" value="Genomic_DNA"/>
</dbReference>
<dbReference type="AlphaFoldDB" id="A0A941E7H2"/>
<dbReference type="PROSITE" id="PS51462">
    <property type="entry name" value="NUDIX"/>
    <property type="match status" value="1"/>
</dbReference>
<name>A0A941E7H2_9ACTN</name>